<dbReference type="OrthoDB" id="10416964at2759"/>
<sequence length="165" mass="17630">MNTLTLSYVMSTVIMVCFGIPVLNTDKAIQIATELVSRGKAERLVTAKKCFTWCISRVKFDPTGEICTQVCNTQFPTTVIQTTTGIPATTAIPTTTTIPTTAAIPTTTTITTTTAIPTTTTFPTTTLILTATVKKINAVKSTMNLETSTNAIATHVVHIDNMIGK</sequence>
<evidence type="ECO:0000256" key="1">
    <source>
        <dbReference type="SAM" id="Phobius"/>
    </source>
</evidence>
<accession>A0A6J8E260</accession>
<keyword evidence="1" id="KW-0812">Transmembrane</keyword>
<name>A0A6J8E260_MYTCO</name>
<keyword evidence="1" id="KW-1133">Transmembrane helix</keyword>
<dbReference type="EMBL" id="CACVKT020008208">
    <property type="protein sequence ID" value="CAC5413672.1"/>
    <property type="molecule type" value="Genomic_DNA"/>
</dbReference>
<dbReference type="Proteomes" id="UP000507470">
    <property type="component" value="Unassembled WGS sequence"/>
</dbReference>
<protein>
    <submittedName>
        <fullName evidence="2">Uncharacterized protein</fullName>
    </submittedName>
</protein>
<proteinExistence type="predicted"/>
<feature type="transmembrane region" description="Helical" evidence="1">
    <location>
        <begin position="6"/>
        <end position="23"/>
    </location>
</feature>
<gene>
    <name evidence="2" type="ORF">MCOR_46541</name>
</gene>
<keyword evidence="3" id="KW-1185">Reference proteome</keyword>
<dbReference type="AlphaFoldDB" id="A0A6J8E260"/>
<reference evidence="2 3" key="1">
    <citation type="submission" date="2020-06" db="EMBL/GenBank/DDBJ databases">
        <authorList>
            <person name="Li R."/>
            <person name="Bekaert M."/>
        </authorList>
    </citation>
    <scope>NUCLEOTIDE SEQUENCE [LARGE SCALE GENOMIC DNA]</scope>
    <source>
        <strain evidence="3">wild</strain>
    </source>
</reference>
<keyword evidence="1" id="KW-0472">Membrane</keyword>
<evidence type="ECO:0000313" key="2">
    <source>
        <dbReference type="EMBL" id="CAC5413672.1"/>
    </source>
</evidence>
<organism evidence="2 3">
    <name type="scientific">Mytilus coruscus</name>
    <name type="common">Sea mussel</name>
    <dbReference type="NCBI Taxonomy" id="42192"/>
    <lineage>
        <taxon>Eukaryota</taxon>
        <taxon>Metazoa</taxon>
        <taxon>Spiralia</taxon>
        <taxon>Lophotrochozoa</taxon>
        <taxon>Mollusca</taxon>
        <taxon>Bivalvia</taxon>
        <taxon>Autobranchia</taxon>
        <taxon>Pteriomorphia</taxon>
        <taxon>Mytilida</taxon>
        <taxon>Mytiloidea</taxon>
        <taxon>Mytilidae</taxon>
        <taxon>Mytilinae</taxon>
        <taxon>Mytilus</taxon>
    </lineage>
</organism>
<evidence type="ECO:0000313" key="3">
    <source>
        <dbReference type="Proteomes" id="UP000507470"/>
    </source>
</evidence>